<keyword evidence="1" id="KW-0812">Transmembrane</keyword>
<keyword evidence="1" id="KW-0472">Membrane</keyword>
<evidence type="ECO:0000313" key="3">
    <source>
        <dbReference type="Proteomes" id="UP001431783"/>
    </source>
</evidence>
<gene>
    <name evidence="2" type="ORF">WA026_001171</name>
</gene>
<keyword evidence="3" id="KW-1185">Reference proteome</keyword>
<dbReference type="AlphaFoldDB" id="A0AAW1UQ68"/>
<feature type="transmembrane region" description="Helical" evidence="1">
    <location>
        <begin position="130"/>
        <end position="154"/>
    </location>
</feature>
<name>A0AAW1UQ68_9CUCU</name>
<dbReference type="PANTHER" id="PTHR36692">
    <property type="entry name" value="PROTEIN SNAKESKIN"/>
    <property type="match status" value="1"/>
</dbReference>
<proteinExistence type="predicted"/>
<accession>A0AAW1UQ68</accession>
<keyword evidence="1" id="KW-1133">Transmembrane helix</keyword>
<feature type="transmembrane region" description="Helical" evidence="1">
    <location>
        <begin position="88"/>
        <end position="110"/>
    </location>
</feature>
<dbReference type="InterPro" id="IPR038976">
    <property type="entry name" value="Ssk"/>
</dbReference>
<dbReference type="GO" id="GO:0005886">
    <property type="term" value="C:plasma membrane"/>
    <property type="evidence" value="ECO:0007669"/>
    <property type="project" value="TreeGrafter"/>
</dbReference>
<evidence type="ECO:0000256" key="1">
    <source>
        <dbReference type="SAM" id="Phobius"/>
    </source>
</evidence>
<evidence type="ECO:0008006" key="4">
    <source>
        <dbReference type="Google" id="ProtNLM"/>
    </source>
</evidence>
<protein>
    <recommendedName>
        <fullName evidence="4">Protein snakeskin</fullName>
    </recommendedName>
</protein>
<feature type="transmembrane region" description="Helical" evidence="1">
    <location>
        <begin position="54"/>
        <end position="76"/>
    </location>
</feature>
<dbReference type="EMBL" id="JARQZJ010000091">
    <property type="protein sequence ID" value="KAK9882954.1"/>
    <property type="molecule type" value="Genomic_DNA"/>
</dbReference>
<evidence type="ECO:0000313" key="2">
    <source>
        <dbReference type="EMBL" id="KAK9882954.1"/>
    </source>
</evidence>
<comment type="caution">
    <text evidence="2">The sequence shown here is derived from an EMBL/GenBank/DDBJ whole genome shotgun (WGS) entry which is preliminary data.</text>
</comment>
<dbReference type="GO" id="GO:0019991">
    <property type="term" value="P:septate junction assembly"/>
    <property type="evidence" value="ECO:0007669"/>
    <property type="project" value="InterPro"/>
</dbReference>
<reference evidence="2 3" key="1">
    <citation type="submission" date="2023-03" db="EMBL/GenBank/DDBJ databases">
        <title>Genome insight into feeding habits of ladybird beetles.</title>
        <authorList>
            <person name="Li H.-S."/>
            <person name="Huang Y.-H."/>
            <person name="Pang H."/>
        </authorList>
    </citation>
    <scope>NUCLEOTIDE SEQUENCE [LARGE SCALE GENOMIC DNA]</scope>
    <source>
        <strain evidence="2">SYSU_2023b</strain>
        <tissue evidence="2">Whole body</tissue>
    </source>
</reference>
<feature type="transmembrane region" description="Helical" evidence="1">
    <location>
        <begin position="7"/>
        <end position="27"/>
    </location>
</feature>
<organism evidence="2 3">
    <name type="scientific">Henosepilachna vigintioctopunctata</name>
    <dbReference type="NCBI Taxonomy" id="420089"/>
    <lineage>
        <taxon>Eukaryota</taxon>
        <taxon>Metazoa</taxon>
        <taxon>Ecdysozoa</taxon>
        <taxon>Arthropoda</taxon>
        <taxon>Hexapoda</taxon>
        <taxon>Insecta</taxon>
        <taxon>Pterygota</taxon>
        <taxon>Neoptera</taxon>
        <taxon>Endopterygota</taxon>
        <taxon>Coleoptera</taxon>
        <taxon>Polyphaga</taxon>
        <taxon>Cucujiformia</taxon>
        <taxon>Coccinelloidea</taxon>
        <taxon>Coccinellidae</taxon>
        <taxon>Epilachninae</taxon>
        <taxon>Epilachnini</taxon>
        <taxon>Henosepilachna</taxon>
    </lineage>
</organism>
<dbReference type="PANTHER" id="PTHR36692:SF3">
    <property type="entry name" value="PROTEIN SNAKESKIN"/>
    <property type="match status" value="1"/>
</dbReference>
<sequence>MTSIETVGAIAIRVLKLIINIIAIVLYRTGNHGGFLGVGGTWNLNEEKTADVEIIASGVFVGYLIYTAVSLLSLLFGTRDNKVYFTDAIMGLIGILMWLTVGAAALHYWVGYIDEHKYTAVSSERTVGLALGALCILNSALYLIDTVVSTLFVVREKLNGSFS</sequence>
<dbReference type="Proteomes" id="UP001431783">
    <property type="component" value="Unassembled WGS sequence"/>
</dbReference>